<sequence length="54" mass="5669">MSGVCRAKGVRTTTPVRGADLCLDLMVRRFCAEPYRGGPRGAGDGMAVNALRTG</sequence>
<dbReference type="Proteomes" id="UP000654947">
    <property type="component" value="Unassembled WGS sequence"/>
</dbReference>
<name>A0A918XCQ7_9ACTN</name>
<accession>A0A918XCQ7</accession>
<reference evidence="1 2" key="1">
    <citation type="journal article" date="2014" name="Int. J. Syst. Evol. Microbiol.">
        <title>Complete genome sequence of Corynebacterium casei LMG S-19264T (=DSM 44701T), isolated from a smear-ripened cheese.</title>
        <authorList>
            <consortium name="US DOE Joint Genome Institute (JGI-PGF)"/>
            <person name="Walter F."/>
            <person name="Albersmeier A."/>
            <person name="Kalinowski J."/>
            <person name="Ruckert C."/>
        </authorList>
    </citation>
    <scope>NUCLEOTIDE SEQUENCE [LARGE SCALE GENOMIC DNA]</scope>
    <source>
        <strain evidence="1 2">KCTC 19473</strain>
    </source>
</reference>
<dbReference type="AlphaFoldDB" id="A0A918XCQ7"/>
<gene>
    <name evidence="1" type="ORF">GCM10007147_24410</name>
</gene>
<organism evidence="1 2">
    <name type="scientific">Nocardiopsis kunsanensis</name>
    <dbReference type="NCBI Taxonomy" id="141693"/>
    <lineage>
        <taxon>Bacteria</taxon>
        <taxon>Bacillati</taxon>
        <taxon>Actinomycetota</taxon>
        <taxon>Actinomycetes</taxon>
        <taxon>Streptosporangiales</taxon>
        <taxon>Nocardiopsidaceae</taxon>
        <taxon>Nocardiopsis</taxon>
    </lineage>
</organism>
<comment type="caution">
    <text evidence="1">The sequence shown here is derived from an EMBL/GenBank/DDBJ whole genome shotgun (WGS) entry which is preliminary data.</text>
</comment>
<evidence type="ECO:0000313" key="1">
    <source>
        <dbReference type="EMBL" id="GHD26445.1"/>
    </source>
</evidence>
<keyword evidence="2" id="KW-1185">Reference proteome</keyword>
<protein>
    <submittedName>
        <fullName evidence="1">Uncharacterized protein</fullName>
    </submittedName>
</protein>
<dbReference type="EMBL" id="BMXL01000011">
    <property type="protein sequence ID" value="GHD26445.1"/>
    <property type="molecule type" value="Genomic_DNA"/>
</dbReference>
<evidence type="ECO:0000313" key="2">
    <source>
        <dbReference type="Proteomes" id="UP000654947"/>
    </source>
</evidence>
<proteinExistence type="predicted"/>